<evidence type="ECO:0000259" key="9">
    <source>
        <dbReference type="Pfam" id="PF13297"/>
    </source>
</evidence>
<accession>A0A8J5BWC9</accession>
<feature type="compositionally biased region" description="Polar residues" evidence="7">
    <location>
        <begin position="766"/>
        <end position="777"/>
    </location>
</feature>
<dbReference type="InterPro" id="IPR024709">
    <property type="entry name" value="FucosylTrfase_pln"/>
</dbReference>
<dbReference type="Pfam" id="PF13297">
    <property type="entry name" value="SDE2_2C"/>
    <property type="match status" value="1"/>
</dbReference>
<feature type="domain" description="SDE2/SF3A3 SAP" evidence="9">
    <location>
        <begin position="863"/>
        <end position="936"/>
    </location>
</feature>
<feature type="region of interest" description="Disordered" evidence="7">
    <location>
        <begin position="934"/>
        <end position="955"/>
    </location>
</feature>
<evidence type="ECO:0000256" key="8">
    <source>
        <dbReference type="SAM" id="Phobius"/>
    </source>
</evidence>
<dbReference type="PANTHER" id="PTHR31288:SF5">
    <property type="entry name" value="PROTEIN MANNAN SYNTHESIS-RELATED 1"/>
    <property type="match status" value="1"/>
</dbReference>
<dbReference type="InterPro" id="IPR025086">
    <property type="entry name" value="SDE2/SF3A3_SAP"/>
</dbReference>
<evidence type="ECO:0000313" key="11">
    <source>
        <dbReference type="EMBL" id="KAG6467468.1"/>
    </source>
</evidence>
<comment type="similarity">
    <text evidence="1">Belongs to the glycosyltransferase GT106 family.</text>
</comment>
<protein>
    <recommendedName>
        <fullName evidence="6">O-fucosyltransferase family protein</fullName>
    </recommendedName>
</protein>
<keyword evidence="3" id="KW-0808">Transferase</keyword>
<keyword evidence="8" id="KW-1133">Transmembrane helix</keyword>
<evidence type="ECO:0000256" key="7">
    <source>
        <dbReference type="SAM" id="MobiDB-lite"/>
    </source>
</evidence>
<sequence>MGSEISIAAYSDRRRPLQHSVLPPATAVITVASSGSGRYLCCLPMPAFELGLGSSHRANEFHYSRHYYADGLLCLGVAGIWCAMAVDARQVLAGFLTMAMFIMLGNMIKRDHFDSVTVTVQETSIIQFDALKEEQKSLNQASTESIQELKPCWAKPVSKEVEQSKGYITFSLTGGPEHHISQVTDAVVIVRYLDATLVLPDIRGSELGQKRNFEDMYDADKFIASLDGVIKVARELPAELTAESPSVVKVPNRVSREYIANNVEPIFQRNSYLRLTSVFPKINLKGNGKPITDLDSTACLAMFGSLEMKREILEVAERMVERLKILSRNTGSQFIAIDLRVDVLEKKGCKEKGNGKKPCYSPLEIRDFLRKVGFNADSTIYLTETWWHESLNPLKEMFPKTYTKDDLIPAEKKGQFLQPGAAELQRALDFQICSKSDVFVPAISGLFYGNVAGKRIASGRTQILVPSKVSSSSPVATDFISTYGSHYFLFLPDLFKLGFVVPDPFMATYQIFVKFLDGRTRCLQIPSPTVSGEDLRRDIVTRTGIPPRSLRVVSGIREISDSTIISASSDGLFPSITLLLRLPGGKGGFGSLLRGAATKAGQKKTNNFDACRDMSGRRLRHVNAEKKLEEWKAEAEDRRLEKLAEDFLKKKAKEVKKNSKVDVEKYLEKYREDTEKCMEKVEESVRQSFALYKESKRKILPLSEPSSKRLKIWLGKKKVDESESESDDGELEDKDDDSENGDQKSEVLDSGNSSNQSELQDGGSPSGSASITNSDVESSGGGSETRNVDEINKGGALNSLVIEQESGSRGSDSASDEILNCVTGTPEEVDAPTDLVSGSMVVTELSVAKSKEENQPQSVQKKTDLVVESTTDNSYVDGSLNFDDYDSPDGLELLGMEQLKTLLQKYGLKCGGTLRERAARLFLLKTTPVEKLPKKHQFSSLKCPRDSPRRSTSSPHRSALAILLTEALAILLAEVPSRFSSPKPLRFSSPKCPRNSPLQSSPRRALAATTMGPKAPSVRL</sequence>
<feature type="region of interest" description="Disordered" evidence="7">
    <location>
        <begin position="980"/>
        <end position="1020"/>
    </location>
</feature>
<organism evidence="11 12">
    <name type="scientific">Zingiber officinale</name>
    <name type="common">Ginger</name>
    <name type="synonym">Amomum zingiber</name>
    <dbReference type="NCBI Taxonomy" id="94328"/>
    <lineage>
        <taxon>Eukaryota</taxon>
        <taxon>Viridiplantae</taxon>
        <taxon>Streptophyta</taxon>
        <taxon>Embryophyta</taxon>
        <taxon>Tracheophyta</taxon>
        <taxon>Spermatophyta</taxon>
        <taxon>Magnoliopsida</taxon>
        <taxon>Liliopsida</taxon>
        <taxon>Zingiberales</taxon>
        <taxon>Zingiberaceae</taxon>
        <taxon>Zingiber</taxon>
    </lineage>
</organism>
<evidence type="ECO:0000313" key="12">
    <source>
        <dbReference type="Proteomes" id="UP000734854"/>
    </source>
</evidence>
<dbReference type="GO" id="GO:0006004">
    <property type="term" value="P:fucose metabolic process"/>
    <property type="evidence" value="ECO:0007669"/>
    <property type="project" value="UniProtKB-KW"/>
</dbReference>
<keyword evidence="4" id="KW-0294">Fucose metabolism</keyword>
<dbReference type="GO" id="GO:0016757">
    <property type="term" value="F:glycosyltransferase activity"/>
    <property type="evidence" value="ECO:0007669"/>
    <property type="project" value="UniProtKB-KW"/>
</dbReference>
<evidence type="ECO:0000256" key="6">
    <source>
        <dbReference type="ARBA" id="ARBA00030350"/>
    </source>
</evidence>
<keyword evidence="12" id="KW-1185">Reference proteome</keyword>
<keyword evidence="8" id="KW-0472">Membrane</keyword>
<dbReference type="InterPro" id="IPR019378">
    <property type="entry name" value="GDP-Fuc_O-FucTrfase"/>
</dbReference>
<comment type="caution">
    <text evidence="11">The sequence shown here is derived from an EMBL/GenBank/DDBJ whole genome shotgun (WGS) entry which is preliminary data.</text>
</comment>
<gene>
    <name evidence="11" type="ORF">ZIOFF_074724</name>
</gene>
<dbReference type="EMBL" id="JACMSC010000044">
    <property type="protein sequence ID" value="KAG6467468.1"/>
    <property type="molecule type" value="Genomic_DNA"/>
</dbReference>
<proteinExistence type="inferred from homology"/>
<keyword evidence="5" id="KW-0119">Carbohydrate metabolism</keyword>
<feature type="region of interest" description="Disordered" evidence="7">
    <location>
        <begin position="716"/>
        <end position="794"/>
    </location>
</feature>
<feature type="domain" description="SDE2-like" evidence="10">
    <location>
        <begin position="584"/>
        <end position="686"/>
    </location>
</feature>
<name>A0A8J5BWC9_ZINOF</name>
<dbReference type="SUPFAM" id="SSF54236">
    <property type="entry name" value="Ubiquitin-like"/>
    <property type="match status" value="1"/>
</dbReference>
<keyword evidence="8" id="KW-0812">Transmembrane</keyword>
<evidence type="ECO:0000259" key="10">
    <source>
        <dbReference type="Pfam" id="PF22782"/>
    </source>
</evidence>
<dbReference type="PANTHER" id="PTHR31288">
    <property type="entry name" value="O-FUCOSYLTRANSFERASE FAMILY PROTEIN"/>
    <property type="match status" value="1"/>
</dbReference>
<evidence type="ECO:0000256" key="1">
    <source>
        <dbReference type="ARBA" id="ARBA00007737"/>
    </source>
</evidence>
<dbReference type="AlphaFoldDB" id="A0A8J5BWC9"/>
<evidence type="ECO:0000256" key="5">
    <source>
        <dbReference type="ARBA" id="ARBA00023277"/>
    </source>
</evidence>
<dbReference type="Pfam" id="PF10250">
    <property type="entry name" value="O-FucT"/>
    <property type="match status" value="1"/>
</dbReference>
<evidence type="ECO:0000256" key="4">
    <source>
        <dbReference type="ARBA" id="ARBA00023253"/>
    </source>
</evidence>
<keyword evidence="2" id="KW-0328">Glycosyltransferase</keyword>
<dbReference type="Proteomes" id="UP000734854">
    <property type="component" value="Unassembled WGS sequence"/>
</dbReference>
<feature type="compositionally biased region" description="Acidic residues" evidence="7">
    <location>
        <begin position="722"/>
        <end position="740"/>
    </location>
</feature>
<dbReference type="Pfam" id="PF22782">
    <property type="entry name" value="SDE2"/>
    <property type="match status" value="1"/>
</dbReference>
<feature type="compositionally biased region" description="Polar residues" evidence="7">
    <location>
        <begin position="750"/>
        <end position="759"/>
    </location>
</feature>
<evidence type="ECO:0000256" key="2">
    <source>
        <dbReference type="ARBA" id="ARBA00022676"/>
    </source>
</evidence>
<dbReference type="CDD" id="cd11299">
    <property type="entry name" value="O-FucT_plant"/>
    <property type="match status" value="1"/>
</dbReference>
<dbReference type="Gene3D" id="3.10.20.90">
    <property type="entry name" value="Phosphatidylinositol 3-kinase Catalytic Subunit, Chain A, domain 1"/>
    <property type="match status" value="1"/>
</dbReference>
<feature type="transmembrane region" description="Helical" evidence="8">
    <location>
        <begin position="67"/>
        <end position="86"/>
    </location>
</feature>
<dbReference type="InterPro" id="IPR029071">
    <property type="entry name" value="Ubiquitin-like_domsf"/>
</dbReference>
<dbReference type="InterPro" id="IPR053822">
    <property type="entry name" value="SDE2-like_dom"/>
</dbReference>
<reference evidence="11 12" key="1">
    <citation type="submission" date="2020-08" db="EMBL/GenBank/DDBJ databases">
        <title>Plant Genome Project.</title>
        <authorList>
            <person name="Zhang R.-G."/>
        </authorList>
    </citation>
    <scope>NUCLEOTIDE SEQUENCE [LARGE SCALE GENOMIC DNA]</scope>
    <source>
        <tissue evidence="11">Rhizome</tissue>
    </source>
</reference>
<evidence type="ECO:0000256" key="3">
    <source>
        <dbReference type="ARBA" id="ARBA00022679"/>
    </source>
</evidence>